<dbReference type="InterPro" id="IPR002372">
    <property type="entry name" value="PQQ_rpt_dom"/>
</dbReference>
<keyword evidence="4" id="KW-1185">Reference proteome</keyword>
<accession>A0A517PCA8</accession>
<feature type="region of interest" description="Disordered" evidence="1">
    <location>
        <begin position="125"/>
        <end position="216"/>
    </location>
</feature>
<organism evidence="3 4">
    <name type="scientific">Alienimonas californiensis</name>
    <dbReference type="NCBI Taxonomy" id="2527989"/>
    <lineage>
        <taxon>Bacteria</taxon>
        <taxon>Pseudomonadati</taxon>
        <taxon>Planctomycetota</taxon>
        <taxon>Planctomycetia</taxon>
        <taxon>Planctomycetales</taxon>
        <taxon>Planctomycetaceae</taxon>
        <taxon>Alienimonas</taxon>
    </lineage>
</organism>
<dbReference type="SMART" id="SM00564">
    <property type="entry name" value="PQQ"/>
    <property type="match status" value="2"/>
</dbReference>
<dbReference type="Gene3D" id="1.25.40.10">
    <property type="entry name" value="Tetratricopeptide repeat domain"/>
    <property type="match status" value="1"/>
</dbReference>
<feature type="compositionally biased region" description="Basic and acidic residues" evidence="1">
    <location>
        <begin position="130"/>
        <end position="139"/>
    </location>
</feature>
<evidence type="ECO:0000259" key="2">
    <source>
        <dbReference type="PROSITE" id="PS50006"/>
    </source>
</evidence>
<dbReference type="EMBL" id="CP036265">
    <property type="protein sequence ID" value="QDT16996.1"/>
    <property type="molecule type" value="Genomic_DNA"/>
</dbReference>
<dbReference type="KEGG" id="acaf:CA12_31060"/>
<dbReference type="InterPro" id="IPR011990">
    <property type="entry name" value="TPR-like_helical_dom_sf"/>
</dbReference>
<dbReference type="CDD" id="cd00060">
    <property type="entry name" value="FHA"/>
    <property type="match status" value="1"/>
</dbReference>
<protein>
    <submittedName>
        <fullName evidence="3">Outer membrane protein assembly factor BamB</fullName>
    </submittedName>
</protein>
<gene>
    <name evidence="3" type="primary">bamB_6</name>
    <name evidence="3" type="ORF">CA12_31060</name>
</gene>
<dbReference type="PROSITE" id="PS50006">
    <property type="entry name" value="FHA_DOMAIN"/>
    <property type="match status" value="1"/>
</dbReference>
<reference evidence="3 4" key="1">
    <citation type="submission" date="2019-02" db="EMBL/GenBank/DDBJ databases">
        <title>Deep-cultivation of Planctomycetes and their phenomic and genomic characterization uncovers novel biology.</title>
        <authorList>
            <person name="Wiegand S."/>
            <person name="Jogler M."/>
            <person name="Boedeker C."/>
            <person name="Pinto D."/>
            <person name="Vollmers J."/>
            <person name="Rivas-Marin E."/>
            <person name="Kohn T."/>
            <person name="Peeters S.H."/>
            <person name="Heuer A."/>
            <person name="Rast P."/>
            <person name="Oberbeckmann S."/>
            <person name="Bunk B."/>
            <person name="Jeske O."/>
            <person name="Meyerdierks A."/>
            <person name="Storesund J.E."/>
            <person name="Kallscheuer N."/>
            <person name="Luecker S."/>
            <person name="Lage O.M."/>
            <person name="Pohl T."/>
            <person name="Merkel B.J."/>
            <person name="Hornburger P."/>
            <person name="Mueller R.-W."/>
            <person name="Bruemmer F."/>
            <person name="Labrenz M."/>
            <person name="Spormann A.M."/>
            <person name="Op den Camp H."/>
            <person name="Overmann J."/>
            <person name="Amann R."/>
            <person name="Jetten M.S.M."/>
            <person name="Mascher T."/>
            <person name="Medema M.H."/>
            <person name="Devos D.P."/>
            <person name="Kaster A.-K."/>
            <person name="Ovreas L."/>
            <person name="Rohde M."/>
            <person name="Galperin M.Y."/>
            <person name="Jogler C."/>
        </authorList>
    </citation>
    <scope>NUCLEOTIDE SEQUENCE [LARGE SCALE GENOMIC DNA]</scope>
    <source>
        <strain evidence="3 4">CA12</strain>
    </source>
</reference>
<dbReference type="InterPro" id="IPR018391">
    <property type="entry name" value="PQQ_b-propeller_rpt"/>
</dbReference>
<evidence type="ECO:0000313" key="4">
    <source>
        <dbReference type="Proteomes" id="UP000318741"/>
    </source>
</evidence>
<feature type="region of interest" description="Disordered" evidence="1">
    <location>
        <begin position="1"/>
        <end position="24"/>
    </location>
</feature>
<dbReference type="Pfam" id="PF00498">
    <property type="entry name" value="FHA"/>
    <property type="match status" value="1"/>
</dbReference>
<dbReference type="SUPFAM" id="SSF50998">
    <property type="entry name" value="Quinoprotein alcohol dehydrogenase-like"/>
    <property type="match status" value="2"/>
</dbReference>
<name>A0A517PCA8_9PLAN</name>
<feature type="region of interest" description="Disordered" evidence="1">
    <location>
        <begin position="232"/>
        <end position="261"/>
    </location>
</feature>
<proteinExistence type="predicted"/>
<feature type="compositionally biased region" description="Acidic residues" evidence="1">
    <location>
        <begin position="206"/>
        <end position="216"/>
    </location>
</feature>
<dbReference type="Gene3D" id="2.60.200.20">
    <property type="match status" value="1"/>
</dbReference>
<dbReference type="AlphaFoldDB" id="A0A517PCA8"/>
<evidence type="ECO:0000256" key="1">
    <source>
        <dbReference type="SAM" id="MobiDB-lite"/>
    </source>
</evidence>
<dbReference type="InterPro" id="IPR008984">
    <property type="entry name" value="SMAD_FHA_dom_sf"/>
</dbReference>
<feature type="domain" description="FHA" evidence="2">
    <location>
        <begin position="24"/>
        <end position="77"/>
    </location>
</feature>
<dbReference type="Pfam" id="PF13360">
    <property type="entry name" value="PQQ_2"/>
    <property type="match status" value="1"/>
</dbReference>
<feature type="compositionally biased region" description="Acidic residues" evidence="1">
    <location>
        <begin position="185"/>
        <end position="199"/>
    </location>
</feature>
<dbReference type="Gene3D" id="2.130.10.10">
    <property type="entry name" value="YVTN repeat-like/Quinoprotein amine dehydrogenase"/>
    <property type="match status" value="2"/>
</dbReference>
<dbReference type="Proteomes" id="UP000318741">
    <property type="component" value="Chromosome"/>
</dbReference>
<dbReference type="SUPFAM" id="SSF49879">
    <property type="entry name" value="SMAD/FHA domain"/>
    <property type="match status" value="1"/>
</dbReference>
<feature type="compositionally biased region" description="Basic residues" evidence="1">
    <location>
        <begin position="155"/>
        <end position="164"/>
    </location>
</feature>
<dbReference type="InterPro" id="IPR000253">
    <property type="entry name" value="FHA_dom"/>
</dbReference>
<dbReference type="InterPro" id="IPR011047">
    <property type="entry name" value="Quinoprotein_ADH-like_sf"/>
</dbReference>
<dbReference type="InterPro" id="IPR015943">
    <property type="entry name" value="WD40/YVTN_repeat-like_dom_sf"/>
</dbReference>
<evidence type="ECO:0000313" key="3">
    <source>
        <dbReference type="EMBL" id="QDT16996.1"/>
    </source>
</evidence>
<dbReference type="RefSeq" id="WP_145359905.1">
    <property type="nucleotide sequence ID" value="NZ_CP036265.1"/>
</dbReference>
<sequence length="1259" mass="128771">MARLEITSPSGKVRETPLPDAAGLTVGRHASSDVRINADGVHQMHCRFLPDGDGYRVSAGPEGGLRVNGSVVTEKRLAEGDTMIVGPAKVTFRADRPPETMAESDELTLVAASSDALPVWADPARAKAAAADRQRRDARPVSPAPESNEKAAKPAAKRKSRRATTARGEADDNVVNAEAQTAIFEEVDEDDDPFDDGGDDPNPFAVEEENDADAADDDGLGALAALAADETGETPVAADGDEIPEPAAPVADPDSGEQPVLLPPGGRFAPLTKLAGPPARPGEQSIFKSPLVIGLTSVSAALTLAAFAFALLTAREQAQRLYDSATELRATGKYSAALETYDEFLREHPADALVPAVRRERGMTTIERAVDGSGGKWAEGVAAIETFVRENRDRDDFAESHPELASLSRRAALGAAKQAANGGPRELLATVEEAQTLHRRYADPEAASTTDQSREIAAALRTAEAAVVKRETFGDARATVNAALERNDFAAAHRAREDLIARYRDLANDRDVRRLKAQTLAAERDAVVTIPPADAPPPPPAPPAVLAPAIVSRASTGERSDGRVELVRAGSSLFAVDVVTAEPRWRAAVGGGGAAAFPPVDADAAGASVLICDAVRPALLSVRLENGAVDWRLPLPAPATGPPRSAGGLVLVGCADGSLLAVDPASGAIDGGLKFPQAVLSPPVEIGGRDDANAGRLLLAARRDVVYTLAGNPPAVEAVSYTGHGAGALAAPLQTIGRYVLICDNDRADSALLRAWAVDPEDGEATEVGRARVPGRIDVPPELRADVLFVSSSPERMTAYAVTDEVDKSVFSRLAAAQLPDPRPVPTYLAAGPDGALWAAGSALRKLELTGDGLQVTPAVLAVGRHVAPPQTNADRLFTTRLTPAGTATIFAAAEADAMVGLSRTVLAPALLAVTGGARPAALSATGVLTPLGDGFPSGGNDGANGDGGTIFLTNGRVLPDLDGEGRELLLARRLPDGGAAVGVGGENPRGWQIDPDGRVGRPIDLPVAPQLAPLPLGPGLLIAAAPRLELATGRGGPTVSAYTAPISGGEAPAWTALVGLSETKAAVTDAAGAIRLIQFNEGASPSLSQTAAISPEWFADLPPAVAGDALIVAGSDGRLHRLNGATLGETAAVDLPARAAFGPTAIGDRVLVALENGTVAGFAAADLTAATVTPLPEPAAGPPGTVGADAAAIVTAGGVAVRFDPMSGEATGRVDTGQPLVGAPFLVGDQPAAAAADGAVVRLDFAPIGAEVADRSEP</sequence>
<dbReference type="OrthoDB" id="220723at2"/>